<evidence type="ECO:0000313" key="3">
    <source>
        <dbReference type="Proteomes" id="UP000284109"/>
    </source>
</evidence>
<dbReference type="OrthoDB" id="1164310at2"/>
<sequence>MFFRVLSKQTIRKLVTYGLLLLGTEIGYLTTANTNMVQADVNSVTSQVTFTDTPLAGVVTVKNQAAPLYNDQGQQIADRILIPHSAWRTVLLHVSSDGHKYYQVSTHEYIAYDQVTFQSGNVDGTAHPLENEMKPGSGNADVCIIKGSGVTLYNGYGANAVSSGRTLASGSAWKVLNHVYANGHYWYEVGDNAWVNESFIVVIHADDYQPAVHLQNVPLIAQRPELPNGCEITAVTMMLQYAGAKVDKMQLAREMPRSKNPNYGYIGDPWNGTGVTIFPPALMRLVQNYTPNHTAKDLTGLGFDAIKYQLGLGHPVVTWNTMHGFPYHALVITGYDNQYVYYNDCWTNKRSSWSINSFVNNWNSQAQRAISY</sequence>
<gene>
    <name evidence="2" type="ORF">DS831_02865</name>
</gene>
<dbReference type="Proteomes" id="UP000284109">
    <property type="component" value="Unassembled WGS sequence"/>
</dbReference>
<name>A0A417ZK51_9LACO</name>
<evidence type="ECO:0000259" key="1">
    <source>
        <dbReference type="Pfam" id="PF13529"/>
    </source>
</evidence>
<dbReference type="Gene3D" id="3.90.70.10">
    <property type="entry name" value="Cysteine proteinases"/>
    <property type="match status" value="1"/>
</dbReference>
<dbReference type="Pfam" id="PF13529">
    <property type="entry name" value="Peptidase_C39_2"/>
    <property type="match status" value="1"/>
</dbReference>
<feature type="domain" description="Peptidase C39-like" evidence="1">
    <location>
        <begin position="215"/>
        <end position="346"/>
    </location>
</feature>
<keyword evidence="3" id="KW-1185">Reference proteome</keyword>
<evidence type="ECO:0000313" key="2">
    <source>
        <dbReference type="EMBL" id="RHW52283.1"/>
    </source>
</evidence>
<dbReference type="RefSeq" id="WP_118900169.1">
    <property type="nucleotide sequence ID" value="NZ_QOCR01000001.1"/>
</dbReference>
<organism evidence="2 3">
    <name type="scientific">Bombilactobacillus bombi</name>
    <dbReference type="NCBI Taxonomy" id="1303590"/>
    <lineage>
        <taxon>Bacteria</taxon>
        <taxon>Bacillati</taxon>
        <taxon>Bacillota</taxon>
        <taxon>Bacilli</taxon>
        <taxon>Lactobacillales</taxon>
        <taxon>Lactobacillaceae</taxon>
        <taxon>Bombilactobacillus</taxon>
    </lineage>
</organism>
<dbReference type="PANTHER" id="PTHR37806:SF1">
    <property type="entry name" value="PEPTIDASE C39-LIKE DOMAIN-CONTAINING PROTEIN"/>
    <property type="match status" value="1"/>
</dbReference>
<accession>A0A417ZK51</accession>
<dbReference type="InterPro" id="IPR039564">
    <property type="entry name" value="Peptidase_C39-like"/>
</dbReference>
<proteinExistence type="predicted"/>
<comment type="caution">
    <text evidence="2">The sequence shown here is derived from an EMBL/GenBank/DDBJ whole genome shotgun (WGS) entry which is preliminary data.</text>
</comment>
<dbReference type="EMBL" id="QOCR01000001">
    <property type="protein sequence ID" value="RHW52283.1"/>
    <property type="molecule type" value="Genomic_DNA"/>
</dbReference>
<dbReference type="PANTHER" id="PTHR37806">
    <property type="entry name" value="LMO0724 PROTEIN"/>
    <property type="match status" value="1"/>
</dbReference>
<reference evidence="2 3" key="1">
    <citation type="submission" date="2018-07" db="EMBL/GenBank/DDBJ databases">
        <title>Genome sequences of six Lactobacillus spp. isolated from bumble bee guts.</title>
        <authorList>
            <person name="Motta E.V.S."/>
            <person name="Moran N.A."/>
        </authorList>
    </citation>
    <scope>NUCLEOTIDE SEQUENCE [LARGE SCALE GENOMIC DNA]</scope>
    <source>
        <strain evidence="2 3">BI-1.1</strain>
    </source>
</reference>
<dbReference type="AlphaFoldDB" id="A0A417ZK51"/>
<protein>
    <recommendedName>
        <fullName evidence="1">Peptidase C39-like domain-containing protein</fullName>
    </recommendedName>
</protein>